<dbReference type="InterPro" id="IPR007375">
    <property type="entry name" value="SoxG"/>
</dbReference>
<gene>
    <name evidence="1" type="ORF">SLNSH_12590</name>
</gene>
<dbReference type="EMBL" id="PVZS01000012">
    <property type="protein sequence ID" value="PSC04610.1"/>
    <property type="molecule type" value="Genomic_DNA"/>
</dbReference>
<evidence type="ECO:0000313" key="1">
    <source>
        <dbReference type="EMBL" id="PSC04610.1"/>
    </source>
</evidence>
<dbReference type="OrthoDB" id="8098081at2"/>
<keyword evidence="2" id="KW-1185">Reference proteome</keyword>
<organism evidence="1 2">
    <name type="scientific">Alsobacter soli</name>
    <dbReference type="NCBI Taxonomy" id="2109933"/>
    <lineage>
        <taxon>Bacteria</taxon>
        <taxon>Pseudomonadati</taxon>
        <taxon>Pseudomonadota</taxon>
        <taxon>Alphaproteobacteria</taxon>
        <taxon>Hyphomicrobiales</taxon>
        <taxon>Alsobacteraceae</taxon>
        <taxon>Alsobacter</taxon>
    </lineage>
</organism>
<comment type="caution">
    <text evidence="1">The sequence shown here is derived from an EMBL/GenBank/DDBJ whole genome shotgun (WGS) entry which is preliminary data.</text>
</comment>
<reference evidence="2" key="1">
    <citation type="submission" date="2018-03" db="EMBL/GenBank/DDBJ databases">
        <authorList>
            <person name="Sun L."/>
            <person name="Liu H."/>
            <person name="Chen W."/>
            <person name="Huang K."/>
            <person name="Liu W."/>
            <person name="Gao X."/>
        </authorList>
    </citation>
    <scope>NUCLEOTIDE SEQUENCE [LARGE SCALE GENOMIC DNA]</scope>
    <source>
        <strain evidence="2">SH9</strain>
    </source>
</reference>
<dbReference type="SUPFAM" id="SSF103025">
    <property type="entry name" value="Folate-binding domain"/>
    <property type="match status" value="1"/>
</dbReference>
<dbReference type="Proteomes" id="UP000239772">
    <property type="component" value="Unassembled WGS sequence"/>
</dbReference>
<evidence type="ECO:0000313" key="2">
    <source>
        <dbReference type="Proteomes" id="UP000239772"/>
    </source>
</evidence>
<dbReference type="InterPro" id="IPR027266">
    <property type="entry name" value="TrmE/GcvT-like"/>
</dbReference>
<name>A0A2T1HSH5_9HYPH</name>
<proteinExistence type="predicted"/>
<dbReference type="RefSeq" id="WP_106337355.1">
    <property type="nucleotide sequence ID" value="NZ_PVZS01000012.1"/>
</dbReference>
<dbReference type="Pfam" id="PF04268">
    <property type="entry name" value="SoxG"/>
    <property type="match status" value="1"/>
</dbReference>
<dbReference type="AlphaFoldDB" id="A0A2T1HSH5"/>
<evidence type="ECO:0008006" key="3">
    <source>
        <dbReference type="Google" id="ProtNLM"/>
    </source>
</evidence>
<protein>
    <recommendedName>
        <fullName evidence="3">Sarcosine oxidase subunit gamma</fullName>
    </recommendedName>
</protein>
<dbReference type="Gene3D" id="3.30.1360.120">
    <property type="entry name" value="Probable tRNA modification gtpase trme, domain 1"/>
    <property type="match status" value="1"/>
</dbReference>
<accession>A0A2T1HSH5</accession>
<sequence>MADLALTRHMGAPRPALSWNGLSVSHAAHGRLTLAIGLHRPPLPRRVGEIAAIDGAQVVALAPDRWLAAGEDSFGQAAPALPPDLTLHDVTDAYAGVRIDGPLAEALLGAATGIDLGPDAFPVGQARLTEFAKTRAVLLRQAGGSFDVFFDSSVVDSIWEWAAVNGALVASA</sequence>